<comment type="caution">
    <text evidence="1">The sequence shown here is derived from an EMBL/GenBank/DDBJ whole genome shotgun (WGS) entry which is preliminary data.</text>
</comment>
<keyword evidence="2" id="KW-1185">Reference proteome</keyword>
<reference evidence="1 2" key="1">
    <citation type="journal article" date="2017" name="Mol. Plant">
        <title>The Genome of Medicinal Plant Macleaya cordata Provides New Insights into Benzylisoquinoline Alkaloids Metabolism.</title>
        <authorList>
            <person name="Liu X."/>
            <person name="Liu Y."/>
            <person name="Huang P."/>
            <person name="Ma Y."/>
            <person name="Qing Z."/>
            <person name="Tang Q."/>
            <person name="Cao H."/>
            <person name="Cheng P."/>
            <person name="Zheng Y."/>
            <person name="Yuan Z."/>
            <person name="Zhou Y."/>
            <person name="Liu J."/>
            <person name="Tang Z."/>
            <person name="Zhuo Y."/>
            <person name="Zhang Y."/>
            <person name="Yu L."/>
            <person name="Huang J."/>
            <person name="Yang P."/>
            <person name="Peng Q."/>
            <person name="Zhang J."/>
            <person name="Jiang W."/>
            <person name="Zhang Z."/>
            <person name="Lin K."/>
            <person name="Ro D.K."/>
            <person name="Chen X."/>
            <person name="Xiong X."/>
            <person name="Shang Y."/>
            <person name="Huang S."/>
            <person name="Zeng J."/>
        </authorList>
    </citation>
    <scope>NUCLEOTIDE SEQUENCE [LARGE SCALE GENOMIC DNA]</scope>
    <source>
        <strain evidence="2">cv. BLH2017</strain>
        <tissue evidence="1">Root</tissue>
    </source>
</reference>
<dbReference type="Proteomes" id="UP000195402">
    <property type="component" value="Unassembled WGS sequence"/>
</dbReference>
<organism evidence="1 2">
    <name type="scientific">Macleaya cordata</name>
    <name type="common">Five-seeded plume-poppy</name>
    <name type="synonym">Bocconia cordata</name>
    <dbReference type="NCBI Taxonomy" id="56857"/>
    <lineage>
        <taxon>Eukaryota</taxon>
        <taxon>Viridiplantae</taxon>
        <taxon>Streptophyta</taxon>
        <taxon>Embryophyta</taxon>
        <taxon>Tracheophyta</taxon>
        <taxon>Spermatophyta</taxon>
        <taxon>Magnoliopsida</taxon>
        <taxon>Ranunculales</taxon>
        <taxon>Papaveraceae</taxon>
        <taxon>Papaveroideae</taxon>
        <taxon>Macleaya</taxon>
    </lineage>
</organism>
<dbReference type="EMBL" id="MVGT01003650">
    <property type="protein sequence ID" value="OVA03635.1"/>
    <property type="molecule type" value="Genomic_DNA"/>
</dbReference>
<protein>
    <submittedName>
        <fullName evidence="1">Uncharacterized protein</fullName>
    </submittedName>
</protein>
<gene>
    <name evidence="1" type="ORF">BVC80_829g5</name>
</gene>
<proteinExistence type="predicted"/>
<evidence type="ECO:0000313" key="2">
    <source>
        <dbReference type="Proteomes" id="UP000195402"/>
    </source>
</evidence>
<dbReference type="AlphaFoldDB" id="A0A200PZQ7"/>
<name>A0A200PZQ7_MACCD</name>
<evidence type="ECO:0000313" key="1">
    <source>
        <dbReference type="EMBL" id="OVA03635.1"/>
    </source>
</evidence>
<accession>A0A200PZQ7</accession>
<sequence length="150" mass="16919">MNNPPKPSQAMRYTSNTGEFVHYVYTRWDINTDIQEIQHQTRAGRIFKPPNLRAENPFAALHAPPIQIPIQMTKDLQVEDQLFMNQLQKTKANVSIWGLLEASIGHREALNSMHVATGITPAELVNAIAPASKKNFIFFSDEDLLPHEGS</sequence>
<dbReference type="InParanoid" id="A0A200PZQ7"/>